<dbReference type="CDD" id="cd00570">
    <property type="entry name" value="GST_N_family"/>
    <property type="match status" value="1"/>
</dbReference>
<dbReference type="EMBL" id="AYIP01000016">
    <property type="protein sequence ID" value="ESM27644.1"/>
    <property type="molecule type" value="Genomic_DNA"/>
</dbReference>
<dbReference type="Gene3D" id="3.40.30.10">
    <property type="entry name" value="Glutaredoxin"/>
    <property type="match status" value="1"/>
</dbReference>
<gene>
    <name evidence="2" type="ORF">L402_04487</name>
</gene>
<comment type="caution">
    <text evidence="2">The sequence shown here is derived from an EMBL/GenBank/DDBJ whole genome shotgun (WGS) entry which is preliminary data.</text>
</comment>
<evidence type="ECO:0000313" key="3">
    <source>
        <dbReference type="Proteomes" id="UP000017391"/>
    </source>
</evidence>
<dbReference type="Gene3D" id="1.20.1050.10">
    <property type="match status" value="1"/>
</dbReference>
<dbReference type="PROSITE" id="PS50404">
    <property type="entry name" value="GST_NTER"/>
    <property type="match status" value="1"/>
</dbReference>
<organism evidence="2 3">
    <name type="scientific">Enterobacter asburiae</name>
    <dbReference type="NCBI Taxonomy" id="61645"/>
    <lineage>
        <taxon>Bacteria</taxon>
        <taxon>Pseudomonadati</taxon>
        <taxon>Pseudomonadota</taxon>
        <taxon>Gammaproteobacteria</taxon>
        <taxon>Enterobacterales</taxon>
        <taxon>Enterobacteriaceae</taxon>
        <taxon>Enterobacter</taxon>
        <taxon>Enterobacter cloacae complex</taxon>
    </lineage>
</organism>
<dbReference type="AlphaFoldDB" id="A0ABC9U583"/>
<sequence>MYCLFILFNDALFHRDRKTGTMIKLVGMMDSPYVRRVAISLELYGVEFESQPLSVFSTFEAFSRINPAVKAPTLILDNGVRLMDSSLILNYFEAQAAPERRLLPVAPDALANDLQTLGFILAAAEKAVQNVYEHHQRPLEKQHALWVERITTQLLAACREWNALLKTRPASADPDQVAVTSTVVWTFIQSMIPHVVNAADFREIQAAAESFESQAVFKKYPFN</sequence>
<dbReference type="PANTHER" id="PTHR42673:SF21">
    <property type="entry name" value="GLUTATHIONE S-TRANSFERASE YFCF"/>
    <property type="match status" value="1"/>
</dbReference>
<dbReference type="InterPro" id="IPR036249">
    <property type="entry name" value="Thioredoxin-like_sf"/>
</dbReference>
<dbReference type="Proteomes" id="UP000017391">
    <property type="component" value="Unassembled WGS sequence"/>
</dbReference>
<dbReference type="InterPro" id="IPR004045">
    <property type="entry name" value="Glutathione_S-Trfase_N"/>
</dbReference>
<dbReference type="PANTHER" id="PTHR42673">
    <property type="entry name" value="MALEYLACETOACETATE ISOMERASE"/>
    <property type="match status" value="1"/>
</dbReference>
<evidence type="ECO:0000313" key="2">
    <source>
        <dbReference type="EMBL" id="ESM27644.1"/>
    </source>
</evidence>
<dbReference type="SUPFAM" id="SSF52833">
    <property type="entry name" value="Thioredoxin-like"/>
    <property type="match status" value="1"/>
</dbReference>
<feature type="domain" description="GST N-terminal" evidence="1">
    <location>
        <begin position="21"/>
        <end position="100"/>
    </location>
</feature>
<name>A0ABC9U583_ENTAS</name>
<evidence type="ECO:0000259" key="1">
    <source>
        <dbReference type="PROSITE" id="PS50404"/>
    </source>
</evidence>
<protein>
    <recommendedName>
        <fullName evidence="1">GST N-terminal domain-containing protein</fullName>
    </recommendedName>
</protein>
<proteinExistence type="predicted"/>
<dbReference type="Pfam" id="PF13417">
    <property type="entry name" value="GST_N_3"/>
    <property type="match status" value="1"/>
</dbReference>
<accession>A0ABC9U583</accession>
<reference evidence="3" key="1">
    <citation type="submission" date="2013-09" db="EMBL/GenBank/DDBJ databases">
        <title>The Genome Sequence of Enterobacter cloacae BWH 31.</title>
        <authorList>
            <consortium name="The Broad Institute Genomics Platform"/>
            <consortium name="The Broad Institute Genome Sequencing Center for Infectious Disease"/>
            <person name="Murphy C."/>
            <person name="Cosimi L."/>
            <person name="Cerqueira G."/>
            <person name="Feldgarden M."/>
            <person name="Hung D."/>
            <person name="Onderdonk A.B."/>
            <person name="Ferraro M.J."/>
            <person name="Hooper D."/>
            <person name="Dekker J."/>
            <person name="O'Brien T."/>
            <person name="Huang S."/>
            <person name="Quan V."/>
            <person name="Ernst C."/>
            <person name="Delaney M."/>
            <person name="DuBois A."/>
            <person name="Young S.K."/>
            <person name="Zeng Q."/>
            <person name="Gargeya S."/>
            <person name="Fitzgerald M."/>
            <person name="Abouelleil A."/>
            <person name="Alvarado L."/>
            <person name="Berlin A.M."/>
            <person name="Chapman S.B."/>
            <person name="Gainer-Dewar J."/>
            <person name="Goldberg J."/>
            <person name="Gnerre S."/>
            <person name="Griggs A."/>
            <person name="Gujja S."/>
            <person name="Hansen M."/>
            <person name="Howarth C."/>
            <person name="Imamovic A."/>
            <person name="Ireland A."/>
            <person name="Larimer J."/>
            <person name="McCowan C."/>
            <person name="Murphy C."/>
            <person name="Pearson M."/>
            <person name="Poon T.W."/>
            <person name="Priest M."/>
            <person name="Roberts A."/>
            <person name="Saif S."/>
            <person name="Shea T."/>
            <person name="Sykes S."/>
            <person name="Wortman J."/>
            <person name="Nusbaum C."/>
            <person name="Birren B."/>
        </authorList>
    </citation>
    <scope>NUCLEOTIDE SEQUENCE [LARGE SCALE GENOMIC DNA]</scope>
    <source>
        <strain evidence="3">BWH 31</strain>
    </source>
</reference>